<organism evidence="2">
    <name type="scientific">viral metagenome</name>
    <dbReference type="NCBI Taxonomy" id="1070528"/>
    <lineage>
        <taxon>unclassified sequences</taxon>
        <taxon>metagenomes</taxon>
        <taxon>organismal metagenomes</taxon>
    </lineage>
</organism>
<protein>
    <recommendedName>
        <fullName evidence="3">MYM-type domain-containing protein</fullName>
    </recommendedName>
</protein>
<accession>A0A6C0CWT3</accession>
<feature type="region of interest" description="Disordered" evidence="1">
    <location>
        <begin position="107"/>
        <end position="132"/>
    </location>
</feature>
<evidence type="ECO:0000256" key="1">
    <source>
        <dbReference type="SAM" id="MobiDB-lite"/>
    </source>
</evidence>
<reference evidence="2" key="1">
    <citation type="journal article" date="2020" name="Nature">
        <title>Giant virus diversity and host interactions through global metagenomics.</title>
        <authorList>
            <person name="Schulz F."/>
            <person name="Roux S."/>
            <person name="Paez-Espino D."/>
            <person name="Jungbluth S."/>
            <person name="Walsh D.A."/>
            <person name="Denef V.J."/>
            <person name="McMahon K.D."/>
            <person name="Konstantinidis K.T."/>
            <person name="Eloe-Fadrosh E.A."/>
            <person name="Kyrpides N.C."/>
            <person name="Woyke T."/>
        </authorList>
    </citation>
    <scope>NUCLEOTIDE SEQUENCE</scope>
    <source>
        <strain evidence="2">GVMAG-M-3300023109-53</strain>
    </source>
</reference>
<dbReference type="EMBL" id="MN739500">
    <property type="protein sequence ID" value="QHT08683.1"/>
    <property type="molecule type" value="Genomic_DNA"/>
</dbReference>
<feature type="region of interest" description="Disordered" evidence="1">
    <location>
        <begin position="1"/>
        <end position="47"/>
    </location>
</feature>
<dbReference type="AlphaFoldDB" id="A0A6C0CWT3"/>
<proteinExistence type="predicted"/>
<name>A0A6C0CWT3_9ZZZZ</name>
<evidence type="ECO:0008006" key="3">
    <source>
        <dbReference type="Google" id="ProtNLM"/>
    </source>
</evidence>
<feature type="compositionally biased region" description="Basic residues" evidence="1">
    <location>
        <begin position="34"/>
        <end position="44"/>
    </location>
</feature>
<feature type="compositionally biased region" description="Basic and acidic residues" evidence="1">
    <location>
        <begin position="111"/>
        <end position="123"/>
    </location>
</feature>
<evidence type="ECO:0000313" key="2">
    <source>
        <dbReference type="EMBL" id="QHT08683.1"/>
    </source>
</evidence>
<sequence length="320" mass="37412">MNTIQPIEKKKRGRKKANPNPETTTIVVEEVKPAPKKRGRKPKGGKIIQQNISLQNKDNNEPNIILHLKCSLKDINESQSTSLKYNPNIETIQSFTFENNKTDFLLNNDNNFKENNDEYQHDEESNDDEDNDNNIKVVWKKLNSLKLKLHKNDISDKRSACFWCTYDFDNPPIFIPKNEFKNSYQVYGCFCSPQCGVAHLMNEKIDSSIKFERYQLLNHVYGKIYNYNKNIKPAPDPYYLLDKYYGTLSINEYRDLFNNEQLLIVVEKPLSNVFPELYEDNSDFILNKKTIPSNSSFKLKRKTNNNKKTSILDNFGINKN</sequence>